<proteinExistence type="predicted"/>
<protein>
    <submittedName>
        <fullName evidence="1">Uncharacterized protein</fullName>
    </submittedName>
</protein>
<evidence type="ECO:0000313" key="2">
    <source>
        <dbReference type="Proteomes" id="UP001521150"/>
    </source>
</evidence>
<organism evidence="1 2">
    <name type="scientific">Kibdelosporangium philippinense</name>
    <dbReference type="NCBI Taxonomy" id="211113"/>
    <lineage>
        <taxon>Bacteria</taxon>
        <taxon>Bacillati</taxon>
        <taxon>Actinomycetota</taxon>
        <taxon>Actinomycetes</taxon>
        <taxon>Pseudonocardiales</taxon>
        <taxon>Pseudonocardiaceae</taxon>
        <taxon>Kibdelosporangium</taxon>
    </lineage>
</organism>
<reference evidence="1 2" key="1">
    <citation type="submission" date="2021-12" db="EMBL/GenBank/DDBJ databases">
        <title>Genome sequence of Kibdelosporangium philippinense ATCC 49844.</title>
        <authorList>
            <person name="Fedorov E.A."/>
            <person name="Omeragic M."/>
            <person name="Shalygina K.F."/>
            <person name="Maclea K.S."/>
        </authorList>
    </citation>
    <scope>NUCLEOTIDE SEQUENCE [LARGE SCALE GENOMIC DNA]</scope>
    <source>
        <strain evidence="1 2">ATCC 49844</strain>
    </source>
</reference>
<name>A0ABS8ZCP0_9PSEU</name>
<dbReference type="EMBL" id="JAJVCN010000001">
    <property type="protein sequence ID" value="MCE7004615.1"/>
    <property type="molecule type" value="Genomic_DNA"/>
</dbReference>
<dbReference type="RefSeq" id="WP_233726108.1">
    <property type="nucleotide sequence ID" value="NZ_JAJVCN010000001.1"/>
</dbReference>
<dbReference type="Proteomes" id="UP001521150">
    <property type="component" value="Unassembled WGS sequence"/>
</dbReference>
<gene>
    <name evidence="1" type="ORF">LWC34_17545</name>
</gene>
<accession>A0ABS8ZCP0</accession>
<keyword evidence="2" id="KW-1185">Reference proteome</keyword>
<evidence type="ECO:0000313" key="1">
    <source>
        <dbReference type="EMBL" id="MCE7004615.1"/>
    </source>
</evidence>
<sequence>MAGMTLSRVVDLVRGAASALFRRSRFTMMFWYGNGMSGWGYELTTVSTILSKGLVIWGTP</sequence>
<comment type="caution">
    <text evidence="1">The sequence shown here is derived from an EMBL/GenBank/DDBJ whole genome shotgun (WGS) entry which is preliminary data.</text>
</comment>